<dbReference type="InterPro" id="IPR002328">
    <property type="entry name" value="ADH_Zn_CS"/>
</dbReference>
<dbReference type="InterPro" id="IPR013149">
    <property type="entry name" value="ADH-like_C"/>
</dbReference>
<proteinExistence type="inferred from homology"/>
<dbReference type="InterPro" id="IPR050129">
    <property type="entry name" value="Zn_alcohol_dh"/>
</dbReference>
<evidence type="ECO:0000256" key="2">
    <source>
        <dbReference type="ARBA" id="ARBA00022723"/>
    </source>
</evidence>
<dbReference type="Pfam" id="PF08240">
    <property type="entry name" value="ADH_N"/>
    <property type="match status" value="1"/>
</dbReference>
<dbReference type="InterPro" id="IPR011032">
    <property type="entry name" value="GroES-like_sf"/>
</dbReference>
<accession>A0AAU8IR23</accession>
<dbReference type="PROSITE" id="PS00059">
    <property type="entry name" value="ADH_ZINC"/>
    <property type="match status" value="1"/>
</dbReference>
<evidence type="ECO:0000313" key="15">
    <source>
        <dbReference type="EMBL" id="XCJ70846.1"/>
    </source>
</evidence>
<evidence type="ECO:0000256" key="11">
    <source>
        <dbReference type="ARBA" id="ARBA00049085"/>
    </source>
</evidence>
<feature type="domain" description="Alcohol dehydrogenase-like N-terminal" evidence="14">
    <location>
        <begin position="24"/>
        <end position="134"/>
    </location>
</feature>
<evidence type="ECO:0000256" key="8">
    <source>
        <dbReference type="ARBA" id="ARBA00039102"/>
    </source>
</evidence>
<protein>
    <recommendedName>
        <fullName evidence="9">2-deoxy-scyllo-inosamine dehydrogenase</fullName>
        <ecNumber evidence="8">1.1.1.329</ecNumber>
    </recommendedName>
</protein>
<comment type="function">
    <text evidence="5">Catalyzes the oxidation of 2-deoxy-scyllo-inosamine (DOIA) with NAD(+) or NADP(+), forming 3-amino-2,3-dideoxy-scyllo-inosose (amino-DOI).</text>
</comment>
<comment type="cofactor">
    <cofactor evidence="1 12">
        <name>Zn(2+)</name>
        <dbReference type="ChEBI" id="CHEBI:29105"/>
    </cofactor>
</comment>
<evidence type="ECO:0000256" key="10">
    <source>
        <dbReference type="ARBA" id="ARBA00048685"/>
    </source>
</evidence>
<dbReference type="Pfam" id="PF00107">
    <property type="entry name" value="ADH_zinc_N"/>
    <property type="match status" value="1"/>
</dbReference>
<gene>
    <name evidence="15" type="ORF">ABII15_13075</name>
</gene>
<evidence type="ECO:0000256" key="4">
    <source>
        <dbReference type="ARBA" id="ARBA00023002"/>
    </source>
</evidence>
<dbReference type="RefSeq" id="WP_353942482.1">
    <property type="nucleotide sequence ID" value="NZ_CP159534.1"/>
</dbReference>
<evidence type="ECO:0000256" key="6">
    <source>
        <dbReference type="ARBA" id="ARBA00037908"/>
    </source>
</evidence>
<dbReference type="GO" id="GO:0016491">
    <property type="term" value="F:oxidoreductase activity"/>
    <property type="evidence" value="ECO:0007669"/>
    <property type="project" value="UniProtKB-KW"/>
</dbReference>
<evidence type="ECO:0000256" key="5">
    <source>
        <dbReference type="ARBA" id="ARBA00037678"/>
    </source>
</evidence>
<comment type="pathway">
    <text evidence="6">Metabolic intermediate biosynthesis; 2-deoxystreptamine biosynthesis; 2-deoxystreptamine from D-glucose 6-phosphate: step 3/4.</text>
</comment>
<evidence type="ECO:0000256" key="1">
    <source>
        <dbReference type="ARBA" id="ARBA00001947"/>
    </source>
</evidence>
<dbReference type="InterPro" id="IPR036291">
    <property type="entry name" value="NAD(P)-bd_dom_sf"/>
</dbReference>
<reference evidence="15" key="1">
    <citation type="submission" date="2024-06" db="EMBL/GenBank/DDBJ databases">
        <title>Streptomyces sp. strain HUAS MG91 genome sequences.</title>
        <authorList>
            <person name="Mo P."/>
        </authorList>
    </citation>
    <scope>NUCLEOTIDE SEQUENCE</scope>
    <source>
        <strain evidence="15">HUAS MG91</strain>
    </source>
</reference>
<dbReference type="EC" id="1.1.1.329" evidence="8"/>
<evidence type="ECO:0000256" key="7">
    <source>
        <dbReference type="ARBA" id="ARBA00038004"/>
    </source>
</evidence>
<keyword evidence="2 12" id="KW-0479">Metal-binding</keyword>
<dbReference type="PANTHER" id="PTHR43401">
    <property type="entry name" value="L-THREONINE 3-DEHYDROGENASE"/>
    <property type="match status" value="1"/>
</dbReference>
<sequence length="325" mass="33634">MKAVVLTAPRRLAVVDDLPEPVPGPGDVVVALEGLGVCGSDLSVYEGHRAVPATPWVVGHEAFGRIVATGSAVTGHTVGRRVVVEPNYACLDCADCRRGLTSACPHRAIVGMNAPGLLAERFAVPAGFAHAVPDDLDVRDLAAFEPYAVARTAVARSGITKGERALVLGAGAQGLLVSQSLLALGAEPVVVELQPGRLARAVALGATAAGDDDRGFLRLYETTGAAPALAAALPRLAPGATLTLIGLDPAPLPLTTDQVVRGLLTIQGSLIYDHPHDFRAALDDITSGRVHPSVALTTRYAFQDAPRAFAEARGQAGKTWIEGPR</sequence>
<comment type="similarity">
    <text evidence="7">Belongs to the zinc-containing alcohol dehydrogenase family. DOIA dehydrogenase subfamily.</text>
</comment>
<keyword evidence="3 12" id="KW-0862">Zinc</keyword>
<dbReference type="InterPro" id="IPR013154">
    <property type="entry name" value="ADH-like_N"/>
</dbReference>
<dbReference type="PANTHER" id="PTHR43401:SF5">
    <property type="entry name" value="ALCOHOL DEHYDROGENASE-RELATED"/>
    <property type="match status" value="1"/>
</dbReference>
<keyword evidence="4" id="KW-0560">Oxidoreductase</keyword>
<evidence type="ECO:0000256" key="3">
    <source>
        <dbReference type="ARBA" id="ARBA00022833"/>
    </source>
</evidence>
<dbReference type="SUPFAM" id="SSF51735">
    <property type="entry name" value="NAD(P)-binding Rossmann-fold domains"/>
    <property type="match status" value="1"/>
</dbReference>
<evidence type="ECO:0000259" key="13">
    <source>
        <dbReference type="Pfam" id="PF00107"/>
    </source>
</evidence>
<dbReference type="AlphaFoldDB" id="A0AAU8IR23"/>
<dbReference type="SUPFAM" id="SSF50129">
    <property type="entry name" value="GroES-like"/>
    <property type="match status" value="1"/>
</dbReference>
<evidence type="ECO:0000256" key="9">
    <source>
        <dbReference type="ARBA" id="ARBA00039387"/>
    </source>
</evidence>
<comment type="catalytic activity">
    <reaction evidence="10">
        <text>2-deoxy-scyllo-inosamine + NAD(+) = 3-amino-2,3-dideoxy-scyllo-inosose + NADH + H(+)</text>
        <dbReference type="Rhea" id="RHEA:33883"/>
        <dbReference type="ChEBI" id="CHEBI:15378"/>
        <dbReference type="ChEBI" id="CHEBI:57540"/>
        <dbReference type="ChEBI" id="CHEBI:57945"/>
        <dbReference type="ChEBI" id="CHEBI:65002"/>
        <dbReference type="ChEBI" id="CHEBI:65003"/>
        <dbReference type="EC" id="1.1.1.329"/>
    </reaction>
</comment>
<feature type="domain" description="Alcohol dehydrogenase-like C-terminal" evidence="13">
    <location>
        <begin position="174"/>
        <end position="285"/>
    </location>
</feature>
<name>A0AAU8IR23_9ACTN</name>
<evidence type="ECO:0000259" key="14">
    <source>
        <dbReference type="Pfam" id="PF08240"/>
    </source>
</evidence>
<dbReference type="EMBL" id="CP159534">
    <property type="protein sequence ID" value="XCJ70846.1"/>
    <property type="molecule type" value="Genomic_DNA"/>
</dbReference>
<dbReference type="GO" id="GO:0008270">
    <property type="term" value="F:zinc ion binding"/>
    <property type="evidence" value="ECO:0007669"/>
    <property type="project" value="InterPro"/>
</dbReference>
<dbReference type="Gene3D" id="3.90.180.10">
    <property type="entry name" value="Medium-chain alcohol dehydrogenases, catalytic domain"/>
    <property type="match status" value="1"/>
</dbReference>
<dbReference type="Gene3D" id="3.40.50.720">
    <property type="entry name" value="NAD(P)-binding Rossmann-like Domain"/>
    <property type="match status" value="1"/>
</dbReference>
<evidence type="ECO:0000256" key="12">
    <source>
        <dbReference type="RuleBase" id="RU361277"/>
    </source>
</evidence>
<organism evidence="15">
    <name type="scientific">Streptomyces tabacisoli</name>
    <dbReference type="NCBI Taxonomy" id="3156398"/>
    <lineage>
        <taxon>Bacteria</taxon>
        <taxon>Bacillati</taxon>
        <taxon>Actinomycetota</taxon>
        <taxon>Actinomycetes</taxon>
        <taxon>Kitasatosporales</taxon>
        <taxon>Streptomycetaceae</taxon>
        <taxon>Streptomyces</taxon>
    </lineage>
</organism>
<dbReference type="KEGG" id="stac:ABII15_13075"/>
<comment type="catalytic activity">
    <reaction evidence="11">
        <text>2-deoxy-scyllo-inosamine + NADP(+) = 3-amino-2,3-dideoxy-scyllo-inosose + NADPH + H(+)</text>
        <dbReference type="Rhea" id="RHEA:33879"/>
        <dbReference type="ChEBI" id="CHEBI:15378"/>
        <dbReference type="ChEBI" id="CHEBI:57783"/>
        <dbReference type="ChEBI" id="CHEBI:58349"/>
        <dbReference type="ChEBI" id="CHEBI:65002"/>
        <dbReference type="ChEBI" id="CHEBI:65003"/>
        <dbReference type="EC" id="1.1.1.329"/>
    </reaction>
</comment>